<evidence type="ECO:0000313" key="3">
    <source>
        <dbReference type="EMBL" id="VYU76362.1"/>
    </source>
</evidence>
<dbReference type="Pfam" id="PF10646">
    <property type="entry name" value="Germane"/>
    <property type="match status" value="2"/>
</dbReference>
<accession>A0A6N3HIF3</accession>
<dbReference type="RefSeq" id="WP_156684907.1">
    <property type="nucleotide sequence ID" value="NZ_CACRUA010000054.1"/>
</dbReference>
<keyword evidence="1" id="KW-0732">Signal</keyword>
<reference evidence="3" key="1">
    <citation type="submission" date="2019-11" db="EMBL/GenBank/DDBJ databases">
        <authorList>
            <person name="Feng L."/>
        </authorList>
    </citation>
    <scope>NUCLEOTIDE SEQUENCE</scope>
    <source>
        <strain evidence="3">CsymbiosumLFYP84</strain>
    </source>
</reference>
<dbReference type="SMART" id="SM00909">
    <property type="entry name" value="Germane"/>
    <property type="match status" value="2"/>
</dbReference>
<dbReference type="InterPro" id="IPR019606">
    <property type="entry name" value="GerMN"/>
</dbReference>
<evidence type="ECO:0000256" key="1">
    <source>
        <dbReference type="SAM" id="SignalP"/>
    </source>
</evidence>
<name>A0A6N3HIF3_CLOSY</name>
<dbReference type="PROSITE" id="PS51257">
    <property type="entry name" value="PROKAR_LIPOPROTEIN"/>
    <property type="match status" value="1"/>
</dbReference>
<proteinExistence type="predicted"/>
<feature type="signal peptide" evidence="1">
    <location>
        <begin position="1"/>
        <end position="19"/>
    </location>
</feature>
<organism evidence="3">
    <name type="scientific">Clostridium symbiosum</name>
    <name type="common">Bacteroides symbiosus</name>
    <dbReference type="NCBI Taxonomy" id="1512"/>
    <lineage>
        <taxon>Bacteria</taxon>
        <taxon>Bacillati</taxon>
        <taxon>Bacillota</taxon>
        <taxon>Clostridia</taxon>
        <taxon>Lachnospirales</taxon>
        <taxon>Lachnospiraceae</taxon>
        <taxon>Otoolea</taxon>
    </lineage>
</organism>
<sequence length="306" mass="33988">MKRLLYLMAVFLMCAGICGCGQKEKNQTPEDGTYRIYYLNSTRTKLASVEYKTETTDQETLIGELAGQILAAPDNPDYQAALGEKVILLDIRKEENVLYLNFNKDYTAMKPTREILCRAALAKTFTQVAGIDYISINCDGQPLLDQQGNPVGAFSASDFVESISDVNSFERVELKLYFANEKKDLLVPETREVIHNVNTSLERLVVEQLIAGSQTGASPVLPKDTRILNVSLTDNICYVNLDSTFLNGEVEAADYIPVYALVNSLTELQTVNKVQITVNGSANVAYRNVISLAAPLEREEKYVESK</sequence>
<feature type="chain" id="PRO_5039455191" evidence="1">
    <location>
        <begin position="20"/>
        <end position="306"/>
    </location>
</feature>
<dbReference type="AlphaFoldDB" id="A0A6N3HIF3"/>
<feature type="domain" description="GerMN" evidence="2">
    <location>
        <begin position="62"/>
        <end position="147"/>
    </location>
</feature>
<feature type="domain" description="GerMN" evidence="2">
    <location>
        <begin position="202"/>
        <end position="287"/>
    </location>
</feature>
<protein>
    <submittedName>
        <fullName evidence="3">Sporulation and spore germination</fullName>
    </submittedName>
</protein>
<evidence type="ECO:0000259" key="2">
    <source>
        <dbReference type="SMART" id="SM00909"/>
    </source>
</evidence>
<gene>
    <name evidence="3" type="ORF">CSLFYP84_03874</name>
</gene>
<dbReference type="EMBL" id="CACRUA010000054">
    <property type="protein sequence ID" value="VYU76362.1"/>
    <property type="molecule type" value="Genomic_DNA"/>
</dbReference>